<name>A0A3A8QXB2_9BACT</name>
<feature type="region of interest" description="Disordered" evidence="1">
    <location>
        <begin position="1"/>
        <end position="32"/>
    </location>
</feature>
<protein>
    <submittedName>
        <fullName evidence="2">DUF2380 domain-containing protein</fullName>
    </submittedName>
</protein>
<gene>
    <name evidence="2" type="ORF">D7X96_02695</name>
</gene>
<accession>A0A3A8QXB2</accession>
<evidence type="ECO:0000313" key="3">
    <source>
        <dbReference type="Proteomes" id="UP000282656"/>
    </source>
</evidence>
<comment type="caution">
    <text evidence="2">The sequence shown here is derived from an EMBL/GenBank/DDBJ whole genome shotgun (WGS) entry which is preliminary data.</text>
</comment>
<dbReference type="Proteomes" id="UP000282656">
    <property type="component" value="Unassembled WGS sequence"/>
</dbReference>
<evidence type="ECO:0000256" key="1">
    <source>
        <dbReference type="SAM" id="MobiDB-lite"/>
    </source>
</evidence>
<evidence type="ECO:0000313" key="2">
    <source>
        <dbReference type="EMBL" id="RKH73323.1"/>
    </source>
</evidence>
<dbReference type="InterPro" id="IPR011755">
    <property type="entry name" value="CHP02269_MYXXA"/>
</dbReference>
<reference evidence="3" key="1">
    <citation type="submission" date="2018-09" db="EMBL/GenBank/DDBJ databases">
        <authorList>
            <person name="Livingstone P.G."/>
            <person name="Whitworth D.E."/>
        </authorList>
    </citation>
    <scope>NUCLEOTIDE SEQUENCE [LARGE SCALE GENOMIC DNA]</scope>
    <source>
        <strain evidence="3">AB047A</strain>
    </source>
</reference>
<dbReference type="EMBL" id="RAWM01000004">
    <property type="protein sequence ID" value="RKH73323.1"/>
    <property type="molecule type" value="Genomic_DNA"/>
</dbReference>
<sequence length="182" mass="20888">MASTNARRTRGIRSWGANGKTAPGVADLKPRCPRGRLRDARETGSIHSPATQQRGRPYALGAWTACGGGLRVGPPEEWARRPKERHHIFPQAFEKRFARRGIDVHQWVIAIDAELHHKIHRGEAGGPWNQEWEEWLQLKRDRARQVEYFEQASAMIQKYGLFGLTMTYWQTVDLSPQPVRED</sequence>
<dbReference type="AlphaFoldDB" id="A0A3A8QXB2"/>
<dbReference type="Pfam" id="PF09533">
    <property type="entry name" value="DUF2380"/>
    <property type="match status" value="1"/>
</dbReference>
<proteinExistence type="predicted"/>
<keyword evidence="3" id="KW-1185">Reference proteome</keyword>
<organism evidence="2 3">
    <name type="scientific">Corallococcus interemptor</name>
    <dbReference type="NCBI Taxonomy" id="2316720"/>
    <lineage>
        <taxon>Bacteria</taxon>
        <taxon>Pseudomonadati</taxon>
        <taxon>Myxococcota</taxon>
        <taxon>Myxococcia</taxon>
        <taxon>Myxococcales</taxon>
        <taxon>Cystobacterineae</taxon>
        <taxon>Myxococcaceae</taxon>
        <taxon>Corallococcus</taxon>
    </lineage>
</organism>